<keyword evidence="3" id="KW-1185">Reference proteome</keyword>
<evidence type="ECO:0000313" key="3">
    <source>
        <dbReference type="Proteomes" id="UP001519310"/>
    </source>
</evidence>
<feature type="region of interest" description="Disordered" evidence="1">
    <location>
        <begin position="121"/>
        <end position="143"/>
    </location>
</feature>
<sequence>MASISGRFEFPDGLTPGQSKDGGLHQNLYDDQGRLVDHATFIPDDDDDADPPVDPPPLSFDTNERARESDPRARGRLDPEEVIEALIILIKVADSAAPHIKRWWNDQALPLMKSTRSRFARNRKNAGRDKPTESTVPLVEPVPSMPSREEIDELEKEHVRMSSEEASARLAAALTAKLFSDEQMRILRSARIDNENDASESSQLGSVLPGQIADHVRLALETNPSLLTEDPLAFLGKILASIQAEDAVHAIER</sequence>
<accession>A0ABS4L2W8</accession>
<dbReference type="Proteomes" id="UP001519310">
    <property type="component" value="Unassembled WGS sequence"/>
</dbReference>
<protein>
    <submittedName>
        <fullName evidence="2">Uncharacterized protein</fullName>
    </submittedName>
</protein>
<evidence type="ECO:0000313" key="2">
    <source>
        <dbReference type="EMBL" id="MBP2035484.1"/>
    </source>
</evidence>
<evidence type="ECO:0000256" key="1">
    <source>
        <dbReference type="SAM" id="MobiDB-lite"/>
    </source>
</evidence>
<organism evidence="2 3">
    <name type="scientific">Streptomyces avidinii</name>
    <dbReference type="NCBI Taxonomy" id="1895"/>
    <lineage>
        <taxon>Bacteria</taxon>
        <taxon>Bacillati</taxon>
        <taxon>Actinomycetota</taxon>
        <taxon>Actinomycetes</taxon>
        <taxon>Kitasatosporales</taxon>
        <taxon>Streptomycetaceae</taxon>
        <taxon>Streptomyces</taxon>
    </lineage>
</organism>
<proteinExistence type="predicted"/>
<feature type="region of interest" description="Disordered" evidence="1">
    <location>
        <begin position="1"/>
        <end position="76"/>
    </location>
</feature>
<comment type="caution">
    <text evidence="2">The sequence shown here is derived from an EMBL/GenBank/DDBJ whole genome shotgun (WGS) entry which is preliminary data.</text>
</comment>
<feature type="compositionally biased region" description="Basic and acidic residues" evidence="1">
    <location>
        <begin position="62"/>
        <end position="76"/>
    </location>
</feature>
<gene>
    <name evidence="2" type="ORF">J2Z77_001271</name>
</gene>
<reference evidence="2 3" key="1">
    <citation type="submission" date="2021-03" db="EMBL/GenBank/DDBJ databases">
        <title>Genomic Encyclopedia of Type Strains, Phase IV (KMG-IV): sequencing the most valuable type-strain genomes for metagenomic binning, comparative biology and taxonomic classification.</title>
        <authorList>
            <person name="Goeker M."/>
        </authorList>
    </citation>
    <scope>NUCLEOTIDE SEQUENCE [LARGE SCALE GENOMIC DNA]</scope>
    <source>
        <strain evidence="2 3">DSM 40526</strain>
    </source>
</reference>
<dbReference type="EMBL" id="JAGGLQ010000002">
    <property type="protein sequence ID" value="MBP2035484.1"/>
    <property type="molecule type" value="Genomic_DNA"/>
</dbReference>
<dbReference type="RefSeq" id="WP_189968564.1">
    <property type="nucleotide sequence ID" value="NZ_BMVL01000005.1"/>
</dbReference>
<name>A0ABS4L2W8_STRAV</name>